<evidence type="ECO:0000256" key="1">
    <source>
        <dbReference type="ARBA" id="ARBA00006383"/>
    </source>
</evidence>
<dbReference type="InterPro" id="IPR003679">
    <property type="entry name" value="Amioglycoside_AcTrfase"/>
</dbReference>
<comment type="similarity">
    <text evidence="1 5">Belongs to the antibiotic N-acetyltransferase family.</text>
</comment>
<keyword evidence="3 5" id="KW-0808">Transferase</keyword>
<dbReference type="Proteomes" id="UP001499852">
    <property type="component" value="Unassembled WGS sequence"/>
</dbReference>
<name>A0ABP9PIH6_9BACT</name>
<comment type="catalytic activity">
    <reaction evidence="5">
        <text>a 2-deoxystreptamine antibiotic + acetyl-CoA = an N(3)-acetyl-2-deoxystreptamine antibiotic + CoA + H(+)</text>
        <dbReference type="Rhea" id="RHEA:12665"/>
        <dbReference type="ChEBI" id="CHEBI:15378"/>
        <dbReference type="ChEBI" id="CHEBI:57287"/>
        <dbReference type="ChEBI" id="CHEBI:57288"/>
        <dbReference type="ChEBI" id="CHEBI:57921"/>
        <dbReference type="ChEBI" id="CHEBI:77452"/>
        <dbReference type="EC" id="2.3.1.81"/>
    </reaction>
</comment>
<evidence type="ECO:0000256" key="2">
    <source>
        <dbReference type="ARBA" id="ARBA00012882"/>
    </source>
</evidence>
<accession>A0ABP9PIH6</accession>
<protein>
    <recommendedName>
        <fullName evidence="2 5">Aminoglycoside N(3)-acetyltransferase</fullName>
        <ecNumber evidence="5">2.3.1.-</ecNumber>
    </recommendedName>
</protein>
<gene>
    <name evidence="6" type="ORF">GCM10023213_41340</name>
</gene>
<dbReference type="Pfam" id="PF02522">
    <property type="entry name" value="Antibiotic_NAT"/>
    <property type="match status" value="1"/>
</dbReference>
<organism evidence="6 7">
    <name type="scientific">Prosthecobacter algae</name>
    <dbReference type="NCBI Taxonomy" id="1144682"/>
    <lineage>
        <taxon>Bacteria</taxon>
        <taxon>Pseudomonadati</taxon>
        <taxon>Verrucomicrobiota</taxon>
        <taxon>Verrucomicrobiia</taxon>
        <taxon>Verrucomicrobiales</taxon>
        <taxon>Verrucomicrobiaceae</taxon>
        <taxon>Prosthecobacter</taxon>
    </lineage>
</organism>
<dbReference type="EC" id="2.3.1.-" evidence="5"/>
<dbReference type="PANTHER" id="PTHR11104:SF0">
    <property type="entry name" value="SPBETA PROPHAGE-DERIVED AMINOGLYCOSIDE N(3')-ACETYLTRANSFERASE-LIKE PROTEIN YOKD"/>
    <property type="match status" value="1"/>
</dbReference>
<evidence type="ECO:0000313" key="6">
    <source>
        <dbReference type="EMBL" id="GAA5147142.1"/>
    </source>
</evidence>
<sequence>MKSKAHYTTEDLRLAYGEIGIRGGDTLYFTGNAGNFGFHESFDKTRTLEAHLASLQSAVGETGTLAVPTHSFSLCNTDHLFDPATTPSERGPLTEHLRRQNGSVRQFHAFASVTALGQDAALLCGNCTRHAYGPGTPFDRMIQRNAWFLSLALPPQHTCSIVHHVEMQMGVPYRYSKEYHQPTKQGDEVRTEAFYQFVTYREADLVRDRNEKIFQHPLLQQTLRSTQVGLGTIWAYHMQDFYQAATDCMSGDIYAWLRQPPTVRPYQK</sequence>
<reference evidence="7" key="1">
    <citation type="journal article" date="2019" name="Int. J. Syst. Evol. Microbiol.">
        <title>The Global Catalogue of Microorganisms (GCM) 10K type strain sequencing project: providing services to taxonomists for standard genome sequencing and annotation.</title>
        <authorList>
            <consortium name="The Broad Institute Genomics Platform"/>
            <consortium name="The Broad Institute Genome Sequencing Center for Infectious Disease"/>
            <person name="Wu L."/>
            <person name="Ma J."/>
        </authorList>
    </citation>
    <scope>NUCLEOTIDE SEQUENCE [LARGE SCALE GENOMIC DNA]</scope>
    <source>
        <strain evidence="7">JCM 18053</strain>
    </source>
</reference>
<dbReference type="RefSeq" id="WP_345738311.1">
    <property type="nucleotide sequence ID" value="NZ_BAABIA010000009.1"/>
</dbReference>
<dbReference type="InterPro" id="IPR028345">
    <property type="entry name" value="Antibiotic_NAT-like"/>
</dbReference>
<comment type="caution">
    <text evidence="6">The sequence shown here is derived from an EMBL/GenBank/DDBJ whole genome shotgun (WGS) entry which is preliminary data.</text>
</comment>
<evidence type="ECO:0000256" key="5">
    <source>
        <dbReference type="RuleBase" id="RU365031"/>
    </source>
</evidence>
<evidence type="ECO:0000256" key="4">
    <source>
        <dbReference type="ARBA" id="ARBA00023315"/>
    </source>
</evidence>
<dbReference type="EMBL" id="BAABIA010000009">
    <property type="protein sequence ID" value="GAA5147142.1"/>
    <property type="molecule type" value="Genomic_DNA"/>
</dbReference>
<dbReference type="SUPFAM" id="SSF110710">
    <property type="entry name" value="TTHA0583/YokD-like"/>
    <property type="match status" value="1"/>
</dbReference>
<evidence type="ECO:0000256" key="3">
    <source>
        <dbReference type="ARBA" id="ARBA00022679"/>
    </source>
</evidence>
<keyword evidence="4 5" id="KW-0012">Acyltransferase</keyword>
<proteinExistence type="inferred from homology"/>
<dbReference type="PANTHER" id="PTHR11104">
    <property type="entry name" value="AMINOGLYCOSIDE N3-ACETYLTRANSFERASE"/>
    <property type="match status" value="1"/>
</dbReference>
<evidence type="ECO:0000313" key="7">
    <source>
        <dbReference type="Proteomes" id="UP001499852"/>
    </source>
</evidence>
<keyword evidence="5" id="KW-0046">Antibiotic resistance</keyword>
<keyword evidence="7" id="KW-1185">Reference proteome</keyword>